<name>A0ABS3AZR9_9XANT</name>
<comment type="caution">
    <text evidence="2">The sequence shown here is derived from an EMBL/GenBank/DDBJ whole genome shotgun (WGS) entry which is preliminary data.</text>
</comment>
<dbReference type="EMBL" id="JAFIWB010000002">
    <property type="protein sequence ID" value="MBN6101339.1"/>
    <property type="molecule type" value="Genomic_DNA"/>
</dbReference>
<proteinExistence type="predicted"/>
<feature type="region of interest" description="Disordered" evidence="1">
    <location>
        <begin position="1"/>
        <end position="21"/>
    </location>
</feature>
<protein>
    <submittedName>
        <fullName evidence="2">Uncharacterized protein</fullName>
    </submittedName>
</protein>
<organism evidence="2 3">
    <name type="scientific">Xanthomonas bonasiae</name>
    <dbReference type="NCBI Taxonomy" id="2810351"/>
    <lineage>
        <taxon>Bacteria</taxon>
        <taxon>Pseudomonadati</taxon>
        <taxon>Pseudomonadota</taxon>
        <taxon>Gammaproteobacteria</taxon>
        <taxon>Lysobacterales</taxon>
        <taxon>Lysobacteraceae</taxon>
        <taxon>Xanthomonas</taxon>
    </lineage>
</organism>
<reference evidence="2 3" key="1">
    <citation type="submission" date="2021-02" db="EMBL/GenBank/DDBJ databases">
        <title>Taxonomically Unique Crown Gall-Associated Xanthomonas Stains Have Deficiency in Virulence Repertories.</title>
        <authorList>
            <person name="Mafakheri H."/>
            <person name="Taghavi S.M."/>
            <person name="Dimkic I."/>
            <person name="Nemanja K."/>
            <person name="Osdaghi E."/>
        </authorList>
    </citation>
    <scope>NUCLEOTIDE SEQUENCE [LARGE SCALE GENOMIC DNA]</scope>
    <source>
        <strain evidence="2 3">FX4</strain>
    </source>
</reference>
<dbReference type="RefSeq" id="WP_206228885.1">
    <property type="nucleotide sequence ID" value="NZ_JAFIWB010000002.1"/>
</dbReference>
<evidence type="ECO:0000313" key="2">
    <source>
        <dbReference type="EMBL" id="MBN6101339.1"/>
    </source>
</evidence>
<evidence type="ECO:0000256" key="1">
    <source>
        <dbReference type="SAM" id="MobiDB-lite"/>
    </source>
</evidence>
<feature type="compositionally biased region" description="Polar residues" evidence="1">
    <location>
        <begin position="1"/>
        <end position="14"/>
    </location>
</feature>
<evidence type="ECO:0000313" key="3">
    <source>
        <dbReference type="Proteomes" id="UP000695802"/>
    </source>
</evidence>
<sequence>MASDSSSVQITTDNLGLEEQGEAVPMDDMDGLGGLEFAEGSKPPVALDWRIAPPAAMRQHVTARGIRKAAADPPATLVPAIDRRPHGACAGMAEKLESPLTASTGILSRATAAHRYCAYLRNVHRLWIGARMSGSWRMQPQHRGRHRRLPGSGGLRREAMVIGRCRSADAFACDVRHAAVCPACCHWPSPASGGSRSPAFGSAARFCAVSASR</sequence>
<dbReference type="Proteomes" id="UP000695802">
    <property type="component" value="Unassembled WGS sequence"/>
</dbReference>
<keyword evidence="3" id="KW-1185">Reference proteome</keyword>
<accession>A0ABS3AZR9</accession>
<gene>
    <name evidence="2" type="ORF">JR064_04055</name>
</gene>